<protein>
    <submittedName>
        <fullName evidence="2">DUF1700 domain-containing protein</fullName>
    </submittedName>
</protein>
<dbReference type="RefSeq" id="WP_103525929.1">
    <property type="nucleotide sequence ID" value="NZ_JAIZDC010000004.1"/>
</dbReference>
<name>A0A454JEK5_9NEIS</name>
<keyword evidence="1" id="KW-1133">Transmembrane helix</keyword>
<gene>
    <name evidence="2" type="ORF">EAY64_16980</name>
</gene>
<dbReference type="AlphaFoldDB" id="A0A454JEK5"/>
<organism evidence="2 3">
    <name type="scientific">Aquitalea palustris</name>
    <dbReference type="NCBI Taxonomy" id="2480983"/>
    <lineage>
        <taxon>Bacteria</taxon>
        <taxon>Pseudomonadati</taxon>
        <taxon>Pseudomonadota</taxon>
        <taxon>Betaproteobacteria</taxon>
        <taxon>Neisseriales</taxon>
        <taxon>Chromobacteriaceae</taxon>
        <taxon>Aquitalea</taxon>
    </lineage>
</organism>
<keyword evidence="1" id="KW-0472">Membrane</keyword>
<evidence type="ECO:0000313" key="2">
    <source>
        <dbReference type="EMBL" id="RMC93504.1"/>
    </source>
</evidence>
<dbReference type="Proteomes" id="UP000274139">
    <property type="component" value="Unassembled WGS sequence"/>
</dbReference>
<dbReference type="EMBL" id="RFAR01000079">
    <property type="protein sequence ID" value="RMC93504.1"/>
    <property type="molecule type" value="Genomic_DNA"/>
</dbReference>
<sequence>MNQHEFISQLQEALSRLPESERQDIVADYQEYFRDGLAAGRSEADIAAALGDPQQLARELMARHHMARWESRKSVGNLLSVVGSIAGLGVLNFLLAIPFLFYLWLLTMGALASTGILIGGVVLFATLASNALFGWPGIQEARDFRTLWSSYEQAGPSANIHIRGSNGERVDVVRDASAGRVSVHIESSDGSVSVQRSASEARGVLRSVNEDGQLDDNELNIGISHEGAWIAVVLMIVVGAGGLCLCYWMARWTWRGLLAYGRYQLGMLVKARGLDG</sequence>
<keyword evidence="1" id="KW-0812">Transmembrane</keyword>
<accession>A0A454JEK5</accession>
<proteinExistence type="predicted"/>
<dbReference type="Pfam" id="PF22564">
    <property type="entry name" value="HAAS"/>
    <property type="match status" value="1"/>
</dbReference>
<dbReference type="OrthoDB" id="9804829at2"/>
<evidence type="ECO:0000256" key="1">
    <source>
        <dbReference type="SAM" id="Phobius"/>
    </source>
</evidence>
<evidence type="ECO:0000313" key="3">
    <source>
        <dbReference type="Proteomes" id="UP000274139"/>
    </source>
</evidence>
<feature type="transmembrane region" description="Helical" evidence="1">
    <location>
        <begin position="228"/>
        <end position="250"/>
    </location>
</feature>
<keyword evidence="3" id="KW-1185">Reference proteome</keyword>
<comment type="caution">
    <text evidence="2">The sequence shown here is derived from an EMBL/GenBank/DDBJ whole genome shotgun (WGS) entry which is preliminary data.</text>
</comment>
<feature type="transmembrane region" description="Helical" evidence="1">
    <location>
        <begin position="78"/>
        <end position="104"/>
    </location>
</feature>
<reference evidence="2 3" key="1">
    <citation type="submission" date="2018-10" db="EMBL/GenBank/DDBJ databases">
        <title>Draft genome sequence of Aquitalea MWU14-2217 isolated from a wild cranberry bog in Provincetown, Massachusetts.</title>
        <authorList>
            <person name="Ebadzadsahrai G."/>
            <person name="Soby S."/>
        </authorList>
    </citation>
    <scope>NUCLEOTIDE SEQUENCE [LARGE SCALE GENOMIC DNA]</scope>
    <source>
        <strain evidence="2 3">MWU14-2217</strain>
    </source>
</reference>
<feature type="transmembrane region" description="Helical" evidence="1">
    <location>
        <begin position="110"/>
        <end position="135"/>
    </location>
</feature>